<feature type="transmembrane region" description="Helical" evidence="5">
    <location>
        <begin position="108"/>
        <end position="131"/>
    </location>
</feature>
<dbReference type="AlphaFoldDB" id="A0AA38TT36"/>
<evidence type="ECO:0000256" key="1">
    <source>
        <dbReference type="ARBA" id="ARBA00010790"/>
    </source>
</evidence>
<comment type="similarity">
    <text evidence="1">Belongs to the GMC oxidoreductase family.</text>
</comment>
<dbReference type="GO" id="GO:0016491">
    <property type="term" value="F:oxidoreductase activity"/>
    <property type="evidence" value="ECO:0007669"/>
    <property type="project" value="UniProtKB-KW"/>
</dbReference>
<keyword evidence="2" id="KW-0285">Flavoprotein</keyword>
<dbReference type="PANTHER" id="PTHR46056">
    <property type="entry name" value="LONG-CHAIN-ALCOHOL OXIDASE"/>
    <property type="match status" value="1"/>
</dbReference>
<evidence type="ECO:0000256" key="4">
    <source>
        <dbReference type="ARBA" id="ARBA00023002"/>
    </source>
</evidence>
<dbReference type="EMBL" id="JARYMX010000003">
    <property type="protein sequence ID" value="KAJ9556238.1"/>
    <property type="molecule type" value="Genomic_DNA"/>
</dbReference>
<reference evidence="6" key="1">
    <citation type="submission" date="2023-03" db="EMBL/GenBank/DDBJ databases">
        <title>Chromosome-scale reference genome and RAD-based genetic map of yellow starthistle (Centaurea solstitialis) reveal putative structural variation and QTLs associated with invader traits.</title>
        <authorList>
            <person name="Reatini B."/>
            <person name="Cang F.A."/>
            <person name="Jiang Q."/>
            <person name="Mckibben M.T.W."/>
            <person name="Barker M.S."/>
            <person name="Rieseberg L.H."/>
            <person name="Dlugosch K.M."/>
        </authorList>
    </citation>
    <scope>NUCLEOTIDE SEQUENCE</scope>
    <source>
        <strain evidence="6">CAN-66</strain>
        <tissue evidence="6">Leaf</tissue>
    </source>
</reference>
<proteinExistence type="inferred from homology"/>
<evidence type="ECO:0000256" key="3">
    <source>
        <dbReference type="ARBA" id="ARBA00022827"/>
    </source>
</evidence>
<dbReference type="Proteomes" id="UP001172457">
    <property type="component" value="Chromosome 3"/>
</dbReference>
<dbReference type="PANTHER" id="PTHR46056:SF4">
    <property type="entry name" value="LONG-CHAIN-ALCOHOL OXIDASE FAO4A"/>
    <property type="match status" value="1"/>
</dbReference>
<keyword evidence="4" id="KW-0560">Oxidoreductase</keyword>
<evidence type="ECO:0000313" key="6">
    <source>
        <dbReference type="EMBL" id="KAJ9556238.1"/>
    </source>
</evidence>
<comment type="caution">
    <text evidence="6">The sequence shown here is derived from an EMBL/GenBank/DDBJ whole genome shotgun (WGS) entry which is preliminary data.</text>
</comment>
<keyword evidence="7" id="KW-1185">Reference proteome</keyword>
<keyword evidence="5" id="KW-1133">Transmembrane helix</keyword>
<accession>A0AA38TT36</accession>
<keyword evidence="5" id="KW-0472">Membrane</keyword>
<sequence length="199" mass="22900">MEQNRCFDEKSWVKGDDLEMEEYTILQIDNPKHELQKQKNYAHSYSSQQMEALAALCDTLLPSINIPKHADNNDPLLELHHTSASMAGVPLQAAMMLTTKTEHPKQTLVHLTLWLLSTAIGTLILCGRASLSNQFPYVQKFSRVSAEKREAIMVSWSMSYFFLLRMFFRALKFVVSLAFFTQASPLISHNFSRIFIYIY</sequence>
<keyword evidence="5" id="KW-0812">Transmembrane</keyword>
<name>A0AA38TT36_9ASTR</name>
<organism evidence="6 7">
    <name type="scientific">Centaurea solstitialis</name>
    <name type="common">yellow star-thistle</name>
    <dbReference type="NCBI Taxonomy" id="347529"/>
    <lineage>
        <taxon>Eukaryota</taxon>
        <taxon>Viridiplantae</taxon>
        <taxon>Streptophyta</taxon>
        <taxon>Embryophyta</taxon>
        <taxon>Tracheophyta</taxon>
        <taxon>Spermatophyta</taxon>
        <taxon>Magnoliopsida</taxon>
        <taxon>eudicotyledons</taxon>
        <taxon>Gunneridae</taxon>
        <taxon>Pentapetalae</taxon>
        <taxon>asterids</taxon>
        <taxon>campanulids</taxon>
        <taxon>Asterales</taxon>
        <taxon>Asteraceae</taxon>
        <taxon>Carduoideae</taxon>
        <taxon>Cardueae</taxon>
        <taxon>Centaureinae</taxon>
        <taxon>Centaurea</taxon>
    </lineage>
</organism>
<evidence type="ECO:0000256" key="2">
    <source>
        <dbReference type="ARBA" id="ARBA00022630"/>
    </source>
</evidence>
<keyword evidence="3" id="KW-0274">FAD</keyword>
<evidence type="ECO:0000313" key="7">
    <source>
        <dbReference type="Proteomes" id="UP001172457"/>
    </source>
</evidence>
<gene>
    <name evidence="6" type="ORF">OSB04_010852</name>
</gene>
<protein>
    <submittedName>
        <fullName evidence="6">Uncharacterized protein</fullName>
    </submittedName>
</protein>
<evidence type="ECO:0000256" key="5">
    <source>
        <dbReference type="SAM" id="Phobius"/>
    </source>
</evidence>